<organism evidence="1">
    <name type="scientific">Micrurus paraensis</name>
    <dbReference type="NCBI Taxonomy" id="1970185"/>
    <lineage>
        <taxon>Eukaryota</taxon>
        <taxon>Metazoa</taxon>
        <taxon>Chordata</taxon>
        <taxon>Craniata</taxon>
        <taxon>Vertebrata</taxon>
        <taxon>Euteleostomi</taxon>
        <taxon>Lepidosauria</taxon>
        <taxon>Squamata</taxon>
        <taxon>Bifurcata</taxon>
        <taxon>Unidentata</taxon>
        <taxon>Episquamata</taxon>
        <taxon>Toxicofera</taxon>
        <taxon>Serpentes</taxon>
        <taxon>Colubroidea</taxon>
        <taxon>Elapidae</taxon>
        <taxon>Elapinae</taxon>
        <taxon>Micrurus</taxon>
    </lineage>
</organism>
<sequence>MLKTNHNVLSHISRPHWTKSYRLSFPSILFKFTPGLVRSPKQGRTQHVNCLERAEGIVKRYISLSAIAMEKTEVSNRFDRWSCLSDTSWNPNFIRHYPNICYRLLDSRPKMPPQTHQA</sequence>
<reference evidence="1" key="1">
    <citation type="submission" date="2017-07" db="EMBL/GenBank/DDBJ databases">
        <authorList>
            <person name="Mikheyev A."/>
            <person name="Grau M."/>
        </authorList>
    </citation>
    <scope>NUCLEOTIDE SEQUENCE</scope>
    <source>
        <tissue evidence="1">Venom_gland</tissue>
    </source>
</reference>
<dbReference type="EMBL" id="IACL01058914">
    <property type="protein sequence ID" value="LAB07916.1"/>
    <property type="molecule type" value="Transcribed_RNA"/>
</dbReference>
<proteinExistence type="predicted"/>
<dbReference type="AlphaFoldDB" id="A0A2D4KGS9"/>
<accession>A0A2D4KGS9</accession>
<evidence type="ECO:0000313" key="1">
    <source>
        <dbReference type="EMBL" id="LAB07916.1"/>
    </source>
</evidence>
<protein>
    <submittedName>
        <fullName evidence="1">Uncharacterized protein</fullName>
    </submittedName>
</protein>
<name>A0A2D4KGS9_9SAUR</name>
<reference evidence="1" key="2">
    <citation type="submission" date="2017-11" db="EMBL/GenBank/DDBJ databases">
        <title>Coralsnake Venomics: Analyses of Venom Gland Transcriptomes and Proteomes of Six Brazilian Taxa.</title>
        <authorList>
            <person name="Aird S.D."/>
            <person name="Jorge da Silva N."/>
            <person name="Qiu L."/>
            <person name="Villar-Briones A."/>
            <person name="Aparecida-Saddi V."/>
            <person name="Campos-Telles M.P."/>
            <person name="Grau M."/>
            <person name="Mikheyev A.S."/>
        </authorList>
    </citation>
    <scope>NUCLEOTIDE SEQUENCE</scope>
    <source>
        <tissue evidence="1">Venom_gland</tissue>
    </source>
</reference>